<dbReference type="EMBL" id="CAXHTB010000016">
    <property type="protein sequence ID" value="CAL0322975.1"/>
    <property type="molecule type" value="Genomic_DNA"/>
</dbReference>
<sequence>MNLEAKSWFASLKQIASYGKGNYLRYFTMKNGLKKKRIKNMREDMKKWDMIGLNGTYWRRGKGPYIGTQQPIKPILWHVERLPSNQVVVLGSFGQAAASSGLA</sequence>
<proteinExistence type="predicted"/>
<dbReference type="AlphaFoldDB" id="A0AAV1XMF0"/>
<comment type="caution">
    <text evidence="1">The sequence shown here is derived from an EMBL/GenBank/DDBJ whole genome shotgun (WGS) entry which is preliminary data.</text>
</comment>
<evidence type="ECO:0008006" key="3">
    <source>
        <dbReference type="Google" id="ProtNLM"/>
    </source>
</evidence>
<name>A0AAV1XMF0_LUPLU</name>
<dbReference type="Proteomes" id="UP001497480">
    <property type="component" value="Unassembled WGS sequence"/>
</dbReference>
<evidence type="ECO:0000313" key="1">
    <source>
        <dbReference type="EMBL" id="CAL0322975.1"/>
    </source>
</evidence>
<evidence type="ECO:0000313" key="2">
    <source>
        <dbReference type="Proteomes" id="UP001497480"/>
    </source>
</evidence>
<reference evidence="1 2" key="1">
    <citation type="submission" date="2024-03" db="EMBL/GenBank/DDBJ databases">
        <authorList>
            <person name="Martinez-Hernandez J."/>
        </authorList>
    </citation>
    <scope>NUCLEOTIDE SEQUENCE [LARGE SCALE GENOMIC DNA]</scope>
</reference>
<keyword evidence="2" id="KW-1185">Reference proteome</keyword>
<gene>
    <name evidence="1" type="ORF">LLUT_LOCUS24035</name>
</gene>
<organism evidence="1 2">
    <name type="scientific">Lupinus luteus</name>
    <name type="common">European yellow lupine</name>
    <dbReference type="NCBI Taxonomy" id="3873"/>
    <lineage>
        <taxon>Eukaryota</taxon>
        <taxon>Viridiplantae</taxon>
        <taxon>Streptophyta</taxon>
        <taxon>Embryophyta</taxon>
        <taxon>Tracheophyta</taxon>
        <taxon>Spermatophyta</taxon>
        <taxon>Magnoliopsida</taxon>
        <taxon>eudicotyledons</taxon>
        <taxon>Gunneridae</taxon>
        <taxon>Pentapetalae</taxon>
        <taxon>rosids</taxon>
        <taxon>fabids</taxon>
        <taxon>Fabales</taxon>
        <taxon>Fabaceae</taxon>
        <taxon>Papilionoideae</taxon>
        <taxon>50 kb inversion clade</taxon>
        <taxon>genistoids sensu lato</taxon>
        <taxon>core genistoids</taxon>
        <taxon>Genisteae</taxon>
        <taxon>Lupinus</taxon>
    </lineage>
</organism>
<protein>
    <recommendedName>
        <fullName evidence="3">PH domain-containing protein</fullName>
    </recommendedName>
</protein>
<accession>A0AAV1XMF0</accession>